<comment type="caution">
    <text evidence="2">The sequence shown here is derived from an EMBL/GenBank/DDBJ whole genome shotgun (WGS) entry which is preliminary data.</text>
</comment>
<evidence type="ECO:0000256" key="1">
    <source>
        <dbReference type="SAM" id="MobiDB-lite"/>
    </source>
</evidence>
<dbReference type="Proteomes" id="UP001488838">
    <property type="component" value="Unassembled WGS sequence"/>
</dbReference>
<feature type="region of interest" description="Disordered" evidence="1">
    <location>
        <begin position="65"/>
        <end position="94"/>
    </location>
</feature>
<sequence length="166" mass="17618">MSQAMCARCGGRVEMVSAPRLSSGAGHGAGDPRTGSDTGPLGTEHIRVNTAPKMASELTELTAHTIHKDNRSTLPSPFTDSSILGPTRASWKYTRPTSGKQLCDMLRSGMGVADTENLAAASTFKGLLSTGHEGLSSLQLSTPPHPCREADFISQEPTDIHYQEHS</sequence>
<dbReference type="EMBL" id="JBBHLL010000372">
    <property type="protein sequence ID" value="KAK7804577.1"/>
    <property type="molecule type" value="Genomic_DNA"/>
</dbReference>
<proteinExistence type="predicted"/>
<name>A0AAW0HR25_MYOGA</name>
<gene>
    <name evidence="2" type="ORF">U0070_015417</name>
</gene>
<evidence type="ECO:0000313" key="3">
    <source>
        <dbReference type="Proteomes" id="UP001488838"/>
    </source>
</evidence>
<accession>A0AAW0HR25</accession>
<feature type="compositionally biased region" description="Polar residues" evidence="1">
    <location>
        <begin position="72"/>
        <end position="84"/>
    </location>
</feature>
<protein>
    <submittedName>
        <fullName evidence="2">Uncharacterized protein</fullName>
    </submittedName>
</protein>
<organism evidence="2 3">
    <name type="scientific">Myodes glareolus</name>
    <name type="common">Bank vole</name>
    <name type="synonym">Clethrionomys glareolus</name>
    <dbReference type="NCBI Taxonomy" id="447135"/>
    <lineage>
        <taxon>Eukaryota</taxon>
        <taxon>Metazoa</taxon>
        <taxon>Chordata</taxon>
        <taxon>Craniata</taxon>
        <taxon>Vertebrata</taxon>
        <taxon>Euteleostomi</taxon>
        <taxon>Mammalia</taxon>
        <taxon>Eutheria</taxon>
        <taxon>Euarchontoglires</taxon>
        <taxon>Glires</taxon>
        <taxon>Rodentia</taxon>
        <taxon>Myomorpha</taxon>
        <taxon>Muroidea</taxon>
        <taxon>Cricetidae</taxon>
        <taxon>Arvicolinae</taxon>
        <taxon>Myodes</taxon>
    </lineage>
</organism>
<reference evidence="2 3" key="1">
    <citation type="journal article" date="2023" name="bioRxiv">
        <title>Conserved and derived expression patterns and positive selection on dental genes reveal complex evolutionary context of ever-growing rodent molars.</title>
        <authorList>
            <person name="Calamari Z.T."/>
            <person name="Song A."/>
            <person name="Cohen E."/>
            <person name="Akter M."/>
            <person name="Roy R.D."/>
            <person name="Hallikas O."/>
            <person name="Christensen M.M."/>
            <person name="Li P."/>
            <person name="Marangoni P."/>
            <person name="Jernvall J."/>
            <person name="Klein O.D."/>
        </authorList>
    </citation>
    <scope>NUCLEOTIDE SEQUENCE [LARGE SCALE GENOMIC DNA]</scope>
    <source>
        <strain evidence="2">V071</strain>
    </source>
</reference>
<dbReference type="AlphaFoldDB" id="A0AAW0HR25"/>
<evidence type="ECO:0000313" key="2">
    <source>
        <dbReference type="EMBL" id="KAK7804577.1"/>
    </source>
</evidence>
<feature type="region of interest" description="Disordered" evidence="1">
    <location>
        <begin position="18"/>
        <end position="41"/>
    </location>
</feature>
<keyword evidence="3" id="KW-1185">Reference proteome</keyword>